<evidence type="ECO:0000256" key="2">
    <source>
        <dbReference type="ARBA" id="ARBA00022884"/>
    </source>
</evidence>
<comment type="subunit">
    <text evidence="6">Forms a complex with KhpA.</text>
</comment>
<dbReference type="GO" id="GO:0003723">
    <property type="term" value="F:RNA binding"/>
    <property type="evidence" value="ECO:0007669"/>
    <property type="project" value="UniProtKB-UniRule"/>
</dbReference>
<dbReference type="Proteomes" id="UP000242645">
    <property type="component" value="Chromosome"/>
</dbReference>
<keyword evidence="9" id="KW-0238">DNA-binding</keyword>
<keyword evidence="4 6" id="KW-0143">Chaperone</keyword>
<dbReference type="KEGG" id="dtr:RSDT_0175"/>
<dbReference type="Pfam" id="PF01424">
    <property type="entry name" value="R3H"/>
    <property type="match status" value="1"/>
</dbReference>
<keyword evidence="2 6" id="KW-0694">RNA-binding</keyword>
<comment type="similarity">
    <text evidence="6">Belongs to the KhpB RNA-binding protein family.</text>
</comment>
<dbReference type="SMART" id="SM00393">
    <property type="entry name" value="R3H"/>
    <property type="match status" value="1"/>
</dbReference>
<dbReference type="CDD" id="cd02414">
    <property type="entry name" value="KH-II_Jag"/>
    <property type="match status" value="1"/>
</dbReference>
<dbReference type="Gene3D" id="3.30.300.20">
    <property type="match status" value="1"/>
</dbReference>
<dbReference type="HAMAP" id="MF_00867">
    <property type="entry name" value="KhpB"/>
    <property type="match status" value="1"/>
</dbReference>
<dbReference type="Gene3D" id="3.30.30.80">
    <property type="entry name" value="probable RNA-binding protein from clostridium symbiosum atcc 14940"/>
    <property type="match status" value="1"/>
</dbReference>
<name>A0A1J1DPC3_9BACT</name>
<evidence type="ECO:0000313" key="10">
    <source>
        <dbReference type="Proteomes" id="UP000242645"/>
    </source>
</evidence>
<dbReference type="InterPro" id="IPR038247">
    <property type="entry name" value="Jag_N_dom_sf"/>
</dbReference>
<comment type="function">
    <text evidence="6">A probable RNA chaperone. Forms a complex with KhpA which binds to cellular RNA and controls its expression. Plays a role in peptidoglycan (PG) homeostasis and cell length regulation.</text>
</comment>
<dbReference type="GO" id="GO:0009252">
    <property type="term" value="P:peptidoglycan biosynthetic process"/>
    <property type="evidence" value="ECO:0007669"/>
    <property type="project" value="UniProtKB-UniRule"/>
</dbReference>
<dbReference type="Pfam" id="PF14804">
    <property type="entry name" value="Jag_N"/>
    <property type="match status" value="1"/>
</dbReference>
<feature type="compositionally biased region" description="Acidic residues" evidence="7">
    <location>
        <begin position="145"/>
        <end position="155"/>
    </location>
</feature>
<dbReference type="InterPro" id="IPR036867">
    <property type="entry name" value="R3H_dom_sf"/>
</dbReference>
<dbReference type="GO" id="GO:0071555">
    <property type="term" value="P:cell wall organization"/>
    <property type="evidence" value="ECO:0007669"/>
    <property type="project" value="UniProtKB-KW"/>
</dbReference>
<keyword evidence="3 6" id="KW-0133">Cell shape</keyword>
<feature type="compositionally biased region" description="Basic residues" evidence="7">
    <location>
        <begin position="49"/>
        <end position="58"/>
    </location>
</feature>
<dbReference type="InterPro" id="IPR038008">
    <property type="entry name" value="Jag_KH"/>
</dbReference>
<evidence type="ECO:0000313" key="9">
    <source>
        <dbReference type="EMBL" id="BAV91687.1"/>
    </source>
</evidence>
<dbReference type="OrthoDB" id="9794483at2"/>
<dbReference type="InterPro" id="IPR034079">
    <property type="entry name" value="R3H_KhpB"/>
</dbReference>
<dbReference type="GO" id="GO:0003677">
    <property type="term" value="F:DNA binding"/>
    <property type="evidence" value="ECO:0007669"/>
    <property type="project" value="UniProtKB-KW"/>
</dbReference>
<dbReference type="SUPFAM" id="SSF82708">
    <property type="entry name" value="R3H domain"/>
    <property type="match status" value="1"/>
</dbReference>
<accession>A0A1J1DPC3</accession>
<dbReference type="AlphaFoldDB" id="A0A1J1DPC3"/>
<reference evidence="9 10" key="1">
    <citation type="journal article" date="2017" name="ISME J.">
        <title>Genome of 'Ca. Desulfovibrio trichonymphae', an H2-oxidizing bacterium in a tripartite symbiotic system within a protist cell in the termite gut.</title>
        <authorList>
            <person name="Kuwahara H."/>
            <person name="Yuki M."/>
            <person name="Izawa K."/>
            <person name="Ohkuma M."/>
            <person name="Hongoh Y."/>
        </authorList>
    </citation>
    <scope>NUCLEOTIDE SEQUENCE [LARGE SCALE GENOMIC DNA]</scope>
    <source>
        <strain evidence="9 10">Rs-N31</strain>
    </source>
</reference>
<protein>
    <recommendedName>
        <fullName evidence="6">RNA-binding protein KhpB</fullName>
    </recommendedName>
    <alternativeName>
        <fullName evidence="6">RNA-binding protein EloR</fullName>
    </alternativeName>
</protein>
<proteinExistence type="inferred from homology"/>
<evidence type="ECO:0000256" key="6">
    <source>
        <dbReference type="HAMAP-Rule" id="MF_00867"/>
    </source>
</evidence>
<dbReference type="SMART" id="SM01245">
    <property type="entry name" value="Jag_N"/>
    <property type="match status" value="1"/>
</dbReference>
<evidence type="ECO:0000256" key="5">
    <source>
        <dbReference type="ARBA" id="ARBA00023316"/>
    </source>
</evidence>
<dbReference type="InterPro" id="IPR039247">
    <property type="entry name" value="KhpB"/>
</dbReference>
<dbReference type="RefSeq" id="WP_096399231.1">
    <property type="nucleotide sequence ID" value="NZ_AP017368.1"/>
</dbReference>
<comment type="subcellular location">
    <subcellularLocation>
        <location evidence="6">Cytoplasm</location>
    </subcellularLocation>
</comment>
<keyword evidence="5 6" id="KW-0961">Cell wall biogenesis/degradation</keyword>
<sequence>MKEFKEFQGKNLDGTIEEACEYFNTAREKLEIEIVQDAKSGIFGIVGARKAKVRARRAQPRETMKSLLSKETADEIPKQPSENGEKALSPDAHGRKQKRKPPAARQREADIPPDQAPAPAHPTLPEQSEEHEDFAIPGPDFQTPDFDEALDEDDEGRPTTPMRQMDAERLQTLTLEAVRALVCPIAGDNIRITLDMSKEHVSAAVACPRDSGLLIGREGQTLAAVQYIVSRIVSRGMNAAVRVQLDADDYRQRQDEKLRDLAAALAEKVRRSGRPYATRPLSSYHRRIVHIYLQDDADVQTRSTGDGHVKQVVIMRKKTEK</sequence>
<evidence type="ECO:0000256" key="1">
    <source>
        <dbReference type="ARBA" id="ARBA00022490"/>
    </source>
</evidence>
<dbReference type="EMBL" id="AP017368">
    <property type="protein sequence ID" value="BAV91687.1"/>
    <property type="molecule type" value="Genomic_DNA"/>
</dbReference>
<organism evidence="9 10">
    <name type="scientific">Candidatus Desulfovibrio trichonymphae</name>
    <dbReference type="NCBI Taxonomy" id="1725232"/>
    <lineage>
        <taxon>Bacteria</taxon>
        <taxon>Pseudomonadati</taxon>
        <taxon>Thermodesulfobacteriota</taxon>
        <taxon>Desulfovibrionia</taxon>
        <taxon>Desulfovibrionales</taxon>
        <taxon>Desulfovibrionaceae</taxon>
        <taxon>Desulfovibrio</taxon>
    </lineage>
</organism>
<dbReference type="PANTHER" id="PTHR35800:SF1">
    <property type="entry name" value="RNA-BINDING PROTEIN KHPB"/>
    <property type="match status" value="1"/>
</dbReference>
<dbReference type="NCBIfam" id="NF041568">
    <property type="entry name" value="Jag_EloR"/>
    <property type="match status" value="1"/>
</dbReference>
<feature type="region of interest" description="Disordered" evidence="7">
    <location>
        <begin position="49"/>
        <end position="161"/>
    </location>
</feature>
<dbReference type="PROSITE" id="PS51061">
    <property type="entry name" value="R3H"/>
    <property type="match status" value="1"/>
</dbReference>
<dbReference type="InterPro" id="IPR015946">
    <property type="entry name" value="KH_dom-like_a/b"/>
</dbReference>
<dbReference type="Pfam" id="PF13083">
    <property type="entry name" value="KH_KhpA-B"/>
    <property type="match status" value="1"/>
</dbReference>
<feature type="region of interest" description="Jag_N domain" evidence="6">
    <location>
        <begin position="6"/>
        <end position="56"/>
    </location>
</feature>
<evidence type="ECO:0000256" key="7">
    <source>
        <dbReference type="SAM" id="MobiDB-lite"/>
    </source>
</evidence>
<dbReference type="PANTHER" id="PTHR35800">
    <property type="entry name" value="PROTEIN JAG"/>
    <property type="match status" value="1"/>
</dbReference>
<dbReference type="InterPro" id="IPR001374">
    <property type="entry name" value="R3H_dom"/>
</dbReference>
<dbReference type="Gene3D" id="3.30.1370.50">
    <property type="entry name" value="R3H-like domain"/>
    <property type="match status" value="1"/>
</dbReference>
<evidence type="ECO:0000259" key="8">
    <source>
        <dbReference type="PROSITE" id="PS51061"/>
    </source>
</evidence>
<keyword evidence="1 6" id="KW-0963">Cytoplasm</keyword>
<dbReference type="GO" id="GO:0008360">
    <property type="term" value="P:regulation of cell shape"/>
    <property type="evidence" value="ECO:0007669"/>
    <property type="project" value="UniProtKB-KW"/>
</dbReference>
<dbReference type="InterPro" id="IPR032782">
    <property type="entry name" value="KhpB_N"/>
</dbReference>
<keyword evidence="10" id="KW-1185">Reference proteome</keyword>
<dbReference type="GO" id="GO:0005737">
    <property type="term" value="C:cytoplasm"/>
    <property type="evidence" value="ECO:0007669"/>
    <property type="project" value="UniProtKB-SubCell"/>
</dbReference>
<feature type="domain" description="R3H" evidence="8">
    <location>
        <begin position="252"/>
        <end position="318"/>
    </location>
</feature>
<dbReference type="CDD" id="cd02644">
    <property type="entry name" value="R3H_jag"/>
    <property type="match status" value="1"/>
</dbReference>
<evidence type="ECO:0000256" key="4">
    <source>
        <dbReference type="ARBA" id="ARBA00023186"/>
    </source>
</evidence>
<gene>
    <name evidence="6" type="primary">khpB</name>
    <name evidence="6" type="synonym">eloR</name>
    <name evidence="9" type="ORF">RSDT_0175</name>
</gene>
<evidence type="ECO:0000256" key="3">
    <source>
        <dbReference type="ARBA" id="ARBA00022960"/>
    </source>
</evidence>
<comment type="domain">
    <text evidence="6">Has an N-terminal Jag-N domain and 2 RNA-binding domains (KH and R3H).</text>
</comment>